<dbReference type="GO" id="GO:0005686">
    <property type="term" value="C:U2 snRNP"/>
    <property type="evidence" value="ECO:0007669"/>
    <property type="project" value="UniProtKB-ARBA"/>
</dbReference>
<dbReference type="InterPro" id="IPR035979">
    <property type="entry name" value="RBD_domain_sf"/>
</dbReference>
<dbReference type="OrthoDB" id="10259687at2759"/>
<name>A0A9W4TUU2_9ASCO</name>
<evidence type="ECO:0000256" key="1">
    <source>
        <dbReference type="ARBA" id="ARBA00004123"/>
    </source>
</evidence>
<dbReference type="PANTHER" id="PTHR48030">
    <property type="entry name" value="SPLICING FACTOR 3B SUBUNIT 4"/>
    <property type="match status" value="1"/>
</dbReference>
<comment type="subcellular location">
    <subcellularLocation>
        <location evidence="1">Nucleus</location>
    </subcellularLocation>
</comment>
<dbReference type="EMBL" id="CANTUO010000002">
    <property type="protein sequence ID" value="CAI5758100.1"/>
    <property type="molecule type" value="Genomic_DNA"/>
</dbReference>
<comment type="similarity">
    <text evidence="2">Belongs to the SF3B4 family.</text>
</comment>
<feature type="domain" description="RRM" evidence="7">
    <location>
        <begin position="128"/>
        <end position="206"/>
    </location>
</feature>
<dbReference type="GO" id="GO:0000398">
    <property type="term" value="P:mRNA splicing, via spliceosome"/>
    <property type="evidence" value="ECO:0007669"/>
    <property type="project" value="UniProtKB-ARBA"/>
</dbReference>
<keyword evidence="5" id="KW-0539">Nucleus</keyword>
<dbReference type="SMART" id="SM00360">
    <property type="entry name" value="RRM"/>
    <property type="match status" value="2"/>
</dbReference>
<reference evidence="8" key="1">
    <citation type="submission" date="2022-12" db="EMBL/GenBank/DDBJ databases">
        <authorList>
            <person name="Brejova B."/>
        </authorList>
    </citation>
    <scope>NUCLEOTIDE SEQUENCE</scope>
</reference>
<accession>A0A9W4TUU2</accession>
<dbReference type="GO" id="GO:0005730">
    <property type="term" value="C:nucleolus"/>
    <property type="evidence" value="ECO:0007669"/>
    <property type="project" value="TreeGrafter"/>
</dbReference>
<organism evidence="8 9">
    <name type="scientific">Candida verbasci</name>
    <dbReference type="NCBI Taxonomy" id="1227364"/>
    <lineage>
        <taxon>Eukaryota</taxon>
        <taxon>Fungi</taxon>
        <taxon>Dikarya</taxon>
        <taxon>Ascomycota</taxon>
        <taxon>Saccharomycotina</taxon>
        <taxon>Pichiomycetes</taxon>
        <taxon>Debaryomycetaceae</taxon>
        <taxon>Candida/Lodderomyces clade</taxon>
        <taxon>Candida</taxon>
    </lineage>
</organism>
<dbReference type="GO" id="GO:0048026">
    <property type="term" value="P:positive regulation of mRNA splicing, via spliceosome"/>
    <property type="evidence" value="ECO:0007669"/>
    <property type="project" value="TreeGrafter"/>
</dbReference>
<evidence type="ECO:0000256" key="4">
    <source>
        <dbReference type="ARBA" id="ARBA00022884"/>
    </source>
</evidence>
<evidence type="ECO:0000256" key="5">
    <source>
        <dbReference type="ARBA" id="ARBA00023242"/>
    </source>
</evidence>
<dbReference type="InterPro" id="IPR000504">
    <property type="entry name" value="RRM_dom"/>
</dbReference>
<dbReference type="PROSITE" id="PS50102">
    <property type="entry name" value="RRM"/>
    <property type="match status" value="2"/>
</dbReference>
<proteinExistence type="inferred from homology"/>
<dbReference type="GO" id="GO:0003723">
    <property type="term" value="F:RNA binding"/>
    <property type="evidence" value="ECO:0007669"/>
    <property type="project" value="UniProtKB-UniRule"/>
</dbReference>
<comment type="caution">
    <text evidence="8">The sequence shown here is derived from an EMBL/GenBank/DDBJ whole genome shotgun (WGS) entry which is preliminary data.</text>
</comment>
<gene>
    <name evidence="8" type="ORF">CANVERA_P2613</name>
</gene>
<sequence length="227" mass="26117">MSTIFKKLSDSDRNINASLYFGNIDPEIDELLMYELFIQFGLVKSLNMPKDKILKTHQGYGFVEFHNMKDAIYTMDILKGVRLYNKPLKLKKIDNKSTLQSVQQAQAMPFSNESKGELLSSKYIDVGARVFVNNLNPLIDSKFLLDTFNKFGKVIRMPQIKYDKEGKSQGFGFVDFQDFEMSDKAIEKLNNSILMNKKVQVSYAFKSNGKRHGDAIERKLASKKRKL</sequence>
<dbReference type="InterPro" id="IPR012677">
    <property type="entry name" value="Nucleotide-bd_a/b_plait_sf"/>
</dbReference>
<keyword evidence="4 6" id="KW-0694">RNA-binding</keyword>
<feature type="domain" description="RRM" evidence="7">
    <location>
        <begin position="17"/>
        <end position="95"/>
    </location>
</feature>
<dbReference type="FunFam" id="3.30.70.330:FF:000895">
    <property type="entry name" value="Hsh49p"/>
    <property type="match status" value="1"/>
</dbReference>
<evidence type="ECO:0000256" key="6">
    <source>
        <dbReference type="PROSITE-ProRule" id="PRU00176"/>
    </source>
</evidence>
<evidence type="ECO:0000259" key="7">
    <source>
        <dbReference type="PROSITE" id="PS50102"/>
    </source>
</evidence>
<dbReference type="InterPro" id="IPR052084">
    <property type="entry name" value="SF3B4_spliceosome_assoc"/>
</dbReference>
<dbReference type="Proteomes" id="UP001152885">
    <property type="component" value="Unassembled WGS sequence"/>
</dbReference>
<dbReference type="GO" id="GO:0071011">
    <property type="term" value="C:precatalytic spliceosome"/>
    <property type="evidence" value="ECO:0007669"/>
    <property type="project" value="TreeGrafter"/>
</dbReference>
<dbReference type="Gene3D" id="3.30.70.330">
    <property type="match status" value="2"/>
</dbReference>
<dbReference type="AlphaFoldDB" id="A0A9W4TUU2"/>
<evidence type="ECO:0000313" key="8">
    <source>
        <dbReference type="EMBL" id="CAI5758100.1"/>
    </source>
</evidence>
<dbReference type="PANTHER" id="PTHR48030:SF3">
    <property type="entry name" value="SPLICING FACTOR 3B SUBUNIT 4"/>
    <property type="match status" value="1"/>
</dbReference>
<protein>
    <recommendedName>
        <fullName evidence="7">RRM domain-containing protein</fullName>
    </recommendedName>
</protein>
<keyword evidence="9" id="KW-1185">Reference proteome</keyword>
<evidence type="ECO:0000256" key="3">
    <source>
        <dbReference type="ARBA" id="ARBA00022737"/>
    </source>
</evidence>
<evidence type="ECO:0000313" key="9">
    <source>
        <dbReference type="Proteomes" id="UP001152885"/>
    </source>
</evidence>
<keyword evidence="3" id="KW-0677">Repeat</keyword>
<dbReference type="FunFam" id="3.30.70.330:FF:000505">
    <property type="entry name" value="Splicing factor 3B subunit 4"/>
    <property type="match status" value="1"/>
</dbReference>
<dbReference type="Pfam" id="PF00076">
    <property type="entry name" value="RRM_1"/>
    <property type="match status" value="2"/>
</dbReference>
<evidence type="ECO:0000256" key="2">
    <source>
        <dbReference type="ARBA" id="ARBA00008363"/>
    </source>
</evidence>
<dbReference type="SUPFAM" id="SSF54928">
    <property type="entry name" value="RNA-binding domain, RBD"/>
    <property type="match status" value="1"/>
</dbReference>